<evidence type="ECO:0000313" key="2">
    <source>
        <dbReference type="EMBL" id="DAE32941.1"/>
    </source>
</evidence>
<keyword evidence="1" id="KW-0812">Transmembrane</keyword>
<sequence length="98" mass="11373">MDVSSLLYLFILYIVVTFLYMPFVPVYKGFIGIIQFYRSVSPSDFSQSLDEFLWFQSIRLIIILHLKAKKIRKLMSVYVDIGFTLLNATIQYACKGAT</sequence>
<dbReference type="EMBL" id="BK059130">
    <property type="protein sequence ID" value="DAE32941.1"/>
    <property type="molecule type" value="Genomic_DNA"/>
</dbReference>
<accession>A0A8S5RPC2</accession>
<proteinExistence type="predicted"/>
<feature type="transmembrane region" description="Helical" evidence="1">
    <location>
        <begin position="6"/>
        <end position="27"/>
    </location>
</feature>
<name>A0A8S5RPC2_9VIRU</name>
<evidence type="ECO:0000256" key="1">
    <source>
        <dbReference type="SAM" id="Phobius"/>
    </source>
</evidence>
<protein>
    <submittedName>
        <fullName evidence="2">Uncharacterized protein</fullName>
    </submittedName>
</protein>
<keyword evidence="1" id="KW-1133">Transmembrane helix</keyword>
<keyword evidence="1" id="KW-0472">Membrane</keyword>
<reference evidence="2" key="1">
    <citation type="journal article" date="2021" name="Proc. Natl. Acad. Sci. U.S.A.">
        <title>A Catalog of Tens of Thousands of Viruses from Human Metagenomes Reveals Hidden Associations with Chronic Diseases.</title>
        <authorList>
            <person name="Tisza M.J."/>
            <person name="Buck C.B."/>
        </authorList>
    </citation>
    <scope>NUCLEOTIDE SEQUENCE</scope>
    <source>
        <strain evidence="2">CtBS918</strain>
    </source>
</reference>
<organism evidence="2">
    <name type="scientific">virus sp. ctBS918</name>
    <dbReference type="NCBI Taxonomy" id="2825807"/>
    <lineage>
        <taxon>Viruses</taxon>
    </lineage>
</organism>